<dbReference type="Proteomes" id="UP000050761">
    <property type="component" value="Unassembled WGS sequence"/>
</dbReference>
<gene>
    <name evidence="1" type="ORF">HPBE_LOCUS942</name>
</gene>
<dbReference type="EMBL" id="UZAH01000870">
    <property type="protein sequence ID" value="VDO19324.1"/>
    <property type="molecule type" value="Genomic_DNA"/>
</dbReference>
<accession>A0A183F449</accession>
<dbReference type="AlphaFoldDB" id="A0A183F449"/>
<proteinExistence type="predicted"/>
<organism evidence="2 3">
    <name type="scientific">Heligmosomoides polygyrus</name>
    <name type="common">Parasitic roundworm</name>
    <dbReference type="NCBI Taxonomy" id="6339"/>
    <lineage>
        <taxon>Eukaryota</taxon>
        <taxon>Metazoa</taxon>
        <taxon>Ecdysozoa</taxon>
        <taxon>Nematoda</taxon>
        <taxon>Chromadorea</taxon>
        <taxon>Rhabditida</taxon>
        <taxon>Rhabditina</taxon>
        <taxon>Rhabditomorpha</taxon>
        <taxon>Strongyloidea</taxon>
        <taxon>Heligmosomidae</taxon>
        <taxon>Heligmosomoides</taxon>
    </lineage>
</organism>
<name>A0A183F449_HELPZ</name>
<dbReference type="WBParaSite" id="HPBE_0000094101-mRNA-1">
    <property type="protein sequence ID" value="HPBE_0000094101-mRNA-1"/>
    <property type="gene ID" value="HPBE_0000094101"/>
</dbReference>
<evidence type="ECO:0000313" key="1">
    <source>
        <dbReference type="EMBL" id="VDO19324.1"/>
    </source>
</evidence>
<reference evidence="1 2" key="1">
    <citation type="submission" date="2018-11" db="EMBL/GenBank/DDBJ databases">
        <authorList>
            <consortium name="Pathogen Informatics"/>
        </authorList>
    </citation>
    <scope>NUCLEOTIDE SEQUENCE [LARGE SCALE GENOMIC DNA]</scope>
</reference>
<evidence type="ECO:0000313" key="2">
    <source>
        <dbReference type="Proteomes" id="UP000050761"/>
    </source>
</evidence>
<protein>
    <submittedName>
        <fullName evidence="3">DZF domain-containing protein</fullName>
    </submittedName>
</protein>
<reference evidence="3" key="2">
    <citation type="submission" date="2019-09" db="UniProtKB">
        <authorList>
            <consortium name="WormBaseParasite"/>
        </authorList>
    </citation>
    <scope>IDENTIFICATION</scope>
</reference>
<keyword evidence="2" id="KW-1185">Reference proteome</keyword>
<evidence type="ECO:0000313" key="3">
    <source>
        <dbReference type="WBParaSite" id="HPBE_0000094101-mRNA-1"/>
    </source>
</evidence>
<sequence length="272" mass="31187">MEVLSLRTLGEFIASTENDNEYQLLVGESMKGVRIDVHSMKKEQLAITKLGTSSDAVLDHVLTLLPPMQRQLLAIRRKADAHSRPPLPDGFRIVASHLTKIWTIVESALQSREFERLYGTVESRTTQYGSRSARQSHRFLQACEPADAIRVYSCHQSGNPGRNPHLKDLPEYIVEALIDLLRNPSMWWIKLGKTDEDRETAFKYRKRCRNAWYPEFRECIGKALGEVRQWTMVANKLVLRRKRRRIFGELDNNSQDSHDGLSQGISVASVEL</sequence>
<accession>A0A3P7U4U1</accession>